<dbReference type="STRING" id="1715693.PH7735_01300"/>
<sequence length="3562" mass="362688">MTAPTLTGFAPTITLTENLLNETPQLLDADVTFTDVEGDFVGGVLSLTGLLAEDTVSVRNEGAGAGEIGLSGAAVTYGGVTIGTLAGGAGAALTVTFNAAATSVSIDALIQNLTYANSSDTPTASRDLVLNVTDAAGEDLGPIQGTPVFVELTGAANPFDDAMVGIYSAPTFVDLDGDGDLDLVSGNYDGTLVVYDNNDADDGFSNYGTIGGVYTVGTSRAAFVDLDGDGDLDIVVGQTEGEFQVFDNNDGDAGFTELLNLANPFDGVDVGSFSAPTFVDLDGDGDQDMVAGALDGTLRVFDNNDADAGFTELTGAANTLNGIDAGYVAVPTFVDLDGDGDLDLVVGEDQGAVLVYDNNDADGGFTQLTGTANPFSAIETGYWAAPSFVDLDGDGDQEAVIGDDLGIITFNNTTPHGAALTVVVTAENDAPVLTDFSSTVSFDENTVNADPQLLDVDVTFADAEGNFDGGRLSLTGLLAEDALSVRDQGAGAGEIGLTGLTLVSGESGELQQSANVTFGGVTIGTLSGGLGESLWFTFNAAATTAAIEALIQNLTYANNSDSPTASRNLVLNVRDAAGDDLNAGAGLTLAVTVVAENDAPTLSGFDPAISFDENTVNEGPQFLDRDVTFFDAEDNFDGGVLSLTGLQAEDTVSLHHQGTGLGEIGVSGANVTFDGVTIGTLAGGAGAALTVTFNAAATTYAIEALIENLTYSNSSDAPTTSRNLALNVVDAAGLDLGFAPSGPIFTQLLGTDNPFDGIDAGYKSSPAFADLDGDGDLDMVVGEDYGTLQVYDNNDADDGYTQLTGAANPFNSVVIAGSPYGGSDVSPVFVDLDGDGDLDLVVGGYEGTLRVFDNNDDDTGFTELTGLDNVLAGIDPGNRSVPAFADLDGDGDRDVLVGDVFGTLNVYDGLEELQLVPNPFSGVDVGYDAKPTFFDLDGDGDLDLLLGSYSGTIRFFDNNDGDLGFTELTGAANPFDGLNGGNSSPRFVDLDGDDDLDLVVGNFLGNITAFENTPVRGEISIVTVNAENDAPVLSGFAPSVTFDENTVNVAPQLLDNDVTLVDAEGNFDGGSLTVSNLLSEETVSVRNQGTGAGEIGLSGANVTYGGATIGTLAGGMGAALVVTFNATATTTSIEVLIENLTYTNSNDAPLAPQELVLNLTDAAGDDLGALQGTPIYSELTGAANVFDGVDVGDRSSPTFVDLDGDGDLDVVVGALDGKLRVFDNNDADDGFTELDELSNPLGHIDDGDVSNPAFADIDGDGDQDLVIGYSNGWLVFYDNNGGAGGFTRYIGGDNPVAGFADGLIGPVVPNFVDLDGDGDLDFVVNDNNGTFLLFDNNDGDAGYTELTGAANPLDGLVNGLSSVTATFVDFDGDGDLDLVTGDAYGFNVVYEKNDGDAGYTELVGDDYPFISNVFPYVSVPAFADLDGDGDLDLIVGETGGTLSSFENTTPHGQAIAVALTPENDRPSLTGVVTDVTLAENTVNATPQLLDSDVTFIDADQNVDGGSLYVTGLLAEDTVSVRNQGTGAGEIGLSGAAVTYAGVTIGTLSGGTGATLSIAFNSAATSVAVDALIENLTYANSSDTPTSNRELVLYVDDAEGEALGPLDGTPTFAPLPADSDPFDGLDLSFASAPAFADLDGDGDLDVVFGEVYGTLRVFDNNDADTGFTELVGALNPLDAIDSGYASAPTFVDLDGDNDLDLVLGNSEGELQVFDNNDADDGFTQLTGLANPFDEIAVPYASSPVFVDLDGDGDLDLVLGNGSGTLQVFDNDDGDSNFTELTGAANPFDGIDVGYESSPIFFDLDGDGDLDAVVGSNYGVLRVFDNNDGDAGFTELTGAANVFDGINVPSFSRPGLSDLDEDGDLDLILGETFGTLLSFENISPRAHTINLTVTSENDAPVLGGVPASLTFAENSVDVNVSPQRLLEGVTLADSEDNFDGGSLSLSGLLAEDFIFIPIGSAVEGIGLTGSTITYEGVDIGTWDGGYAGSTLTATFNASATSTAIEALLGVLRYGNSSQTPTANRDLLLNVVDGDGADFGAIPMPPSFVELTGAANPFDGISVDYSSTPAFADLDGDGDLDVVVSESLGTLRVWDKNDGDAGFTELTGAANPFDGIDIGPVDPVIFADPAPTFVDLDGDGDLDLVAGESYGSFEVWDNNDDDAGFTELTGAANPLDGLSSGRWSTPVFVDLDGDGDLDLLSGNRYGYIKLFDKDDVGAGFTELTGAANPLDFIDIGYESRPAFADLDGDGDLDLVVGSHNGTLRVFDNNDADTGFTELTGAANPWDGVDLGYVSRPTFVDMDGDGDLDLVSGSNSGTLHTFENTAPRGQFIDLAVTAENDAPALYSFAESVTFSENDVNVTARLLDTDVTVNDWEQNFDGGVLSLTGLLPEDIVSVRNQGTASGEIGISGANVTYGSVIVGTLSGGVGAALTVTFNAAASWESVSGLARNLTYMNSSDAPTASRDFILNMTDAAGDDLGPVTGTPDFVELEGAANPFDSIDVGIVSNPTFVDLDGDGDLDLVVTNVSGTLHVFDNNDGDTGFTELSGAANPFDGLTSLIVAAPTFADLDGDGDLDLVIGSYDGMLRVLDNNDADDGFTEVAGAANPLNGVDVGNDSTPTFVDVDEDGDLDLVVGGYDGALRLFDNNDDDTGFTQLTGGDNPFDGVSVVSSTTIAPTFADLDSDGDLDLIVGGYFGGLQVFDNNDADMGYTQLTGAANPFDGVDVGYNSKPTFVDLDGDGDLDLVVGAYDGTVSAFENTTPHGQVMTVSVTPENDPTTFTGLVSEITVLEDTPSDLDLSAIELGDADNNADFRLAITADSGTMNALSSGTVTVSGSGTSSLLLTGLASEIDAYLNTGSAVQYTGAPDVFGTPAAQVTLTANDGAGGIPLGTVQVNITDVVDIQTGTSGNDRLQGGIGADSLVGNAGNDTLRGLDGADTLSGGDGVDWVQYTGSSTAVTVDLTVDGFGFQSATGGDATGDVLSGFERVLGSDRADTLNGNDENNYFIGRAGADSLVGGVGKDTLRGGLDADTISGGDGIDLLQYVGSASGVTVGLSVDGFGFQSASGGDATDDVISGFEQVLGSAHADMLSSSNNGNTLIGGAGNDTLLGADGSDTLRGGQGADSLEGGNGIDWLQYFGSSSGVAINLSEDGFGYQSASGGDATGDVISGFERVRGSGHSDDLTGDANNNVLIGMTGSDTLTGGEGNDTLIGGRDADTMAGGIGIDWVQYNHSSSGVTIDLTVDGFGYQSASGGDAAGDVISGFERVIGSSHADALTGGGDNDYFIGGAGNDTLSGGDGDDTLRGGADADTLSGGDDIDLLQYVGSSSGVTVDLNEDGFGYQSAIGGDAAGDVISGFEEVLGSAHADMLTGNTGDNNLTGGAGTDSLSGGEGNDSLRGGTGADTLDGGNGADWVQYIGSSSAVTVDLNADGFGFQSASGGDATGDVISGFERVRGSDHADTLTGDASSNTLLGGAGNDTLTGGEGNDTLRGGADADTFVFSSGDGNDLMDGEDGLDTVQYIGFDSTDFQIVDLAGADWTVTEIATGDVDTLVSIETLVFDNTSLFVL</sequence>
<dbReference type="InterPro" id="IPR011049">
    <property type="entry name" value="Serralysin-like_metalloprot_C"/>
</dbReference>
<evidence type="ECO:0000256" key="1">
    <source>
        <dbReference type="ARBA" id="ARBA00022729"/>
    </source>
</evidence>
<dbReference type="InterPro" id="IPR001680">
    <property type="entry name" value="WD40_rpt"/>
</dbReference>
<gene>
    <name evidence="3" type="primary">cya_13</name>
    <name evidence="3" type="ORF">PH7735_01300</name>
</gene>
<dbReference type="InterPro" id="IPR001343">
    <property type="entry name" value="Hemolysn_Ca-bd"/>
</dbReference>
<dbReference type="PRINTS" id="PR00313">
    <property type="entry name" value="CABNDNGRPT"/>
</dbReference>
<dbReference type="PANTHER" id="PTHR44103:SF1">
    <property type="entry name" value="PROPROTEIN CONVERTASE P"/>
    <property type="match status" value="1"/>
</dbReference>
<dbReference type="Pfam" id="PF00353">
    <property type="entry name" value="HemolysinCabind"/>
    <property type="match status" value="7"/>
</dbReference>
<dbReference type="PANTHER" id="PTHR44103">
    <property type="entry name" value="PROPROTEIN CONVERTASE P"/>
    <property type="match status" value="1"/>
</dbReference>
<dbReference type="Proteomes" id="UP000051870">
    <property type="component" value="Unassembled WGS sequence"/>
</dbReference>
<feature type="region of interest" description="Disordered" evidence="2">
    <location>
        <begin position="3369"/>
        <end position="3399"/>
    </location>
</feature>
<reference evidence="4" key="1">
    <citation type="submission" date="2015-09" db="EMBL/GenBank/DDBJ databases">
        <authorList>
            <person name="Rodrigo-Torres Lidia"/>
            <person name="Arahal R.David."/>
        </authorList>
    </citation>
    <scope>NUCLEOTIDE SEQUENCE [LARGE SCALE GENOMIC DNA]</scope>
    <source>
        <strain evidence="4">CECT 7735</strain>
    </source>
</reference>
<keyword evidence="1" id="KW-0732">Signal</keyword>
<dbReference type="GO" id="GO:0005509">
    <property type="term" value="F:calcium ion binding"/>
    <property type="evidence" value="ECO:0007669"/>
    <property type="project" value="InterPro"/>
</dbReference>
<dbReference type="PROSITE" id="PS00330">
    <property type="entry name" value="HEMOLYSIN_CALCIUM"/>
    <property type="match status" value="9"/>
</dbReference>
<dbReference type="SUPFAM" id="SSF51120">
    <property type="entry name" value="beta-Roll"/>
    <property type="match status" value="6"/>
</dbReference>
<evidence type="ECO:0000256" key="2">
    <source>
        <dbReference type="SAM" id="MobiDB-lite"/>
    </source>
</evidence>
<dbReference type="GeneID" id="83880358"/>
<dbReference type="Gene3D" id="2.130.10.10">
    <property type="entry name" value="YVTN repeat-like/Quinoprotein amine dehydrogenase"/>
    <property type="match status" value="1"/>
</dbReference>
<dbReference type="Gene3D" id="2.150.10.10">
    <property type="entry name" value="Serralysin-like metalloprotease, C-terminal"/>
    <property type="match status" value="7"/>
</dbReference>
<name>A0A0P1I5D2_9RHOB</name>
<dbReference type="InterPro" id="IPR028994">
    <property type="entry name" value="Integrin_alpha_N"/>
</dbReference>
<dbReference type="InterPro" id="IPR015943">
    <property type="entry name" value="WD40/YVTN_repeat-like_dom_sf"/>
</dbReference>
<dbReference type="SMART" id="SM00320">
    <property type="entry name" value="WD40"/>
    <property type="match status" value="6"/>
</dbReference>
<dbReference type="SUPFAM" id="SSF101898">
    <property type="entry name" value="NHL repeat"/>
    <property type="match status" value="1"/>
</dbReference>
<accession>A0A0P1I5D2</accession>
<dbReference type="InterPro" id="IPR013517">
    <property type="entry name" value="FG-GAP"/>
</dbReference>
<dbReference type="EMBL" id="CYTW01000001">
    <property type="protein sequence ID" value="CUJ90852.1"/>
    <property type="molecule type" value="Genomic_DNA"/>
</dbReference>
<dbReference type="RefSeq" id="WP_058310443.1">
    <property type="nucleotide sequence ID" value="NZ_CYTW01000001.1"/>
</dbReference>
<keyword evidence="4" id="KW-1185">Reference proteome</keyword>
<organism evidence="3 4">
    <name type="scientific">Shimia thalassica</name>
    <dbReference type="NCBI Taxonomy" id="1715693"/>
    <lineage>
        <taxon>Bacteria</taxon>
        <taxon>Pseudomonadati</taxon>
        <taxon>Pseudomonadota</taxon>
        <taxon>Alphaproteobacteria</taxon>
        <taxon>Rhodobacterales</taxon>
        <taxon>Roseobacteraceae</taxon>
    </lineage>
</organism>
<feature type="region of interest" description="Disordered" evidence="2">
    <location>
        <begin position="3453"/>
        <end position="3480"/>
    </location>
</feature>
<dbReference type="Gene3D" id="2.130.10.130">
    <property type="entry name" value="Integrin alpha, N-terminal"/>
    <property type="match status" value="5"/>
</dbReference>
<dbReference type="Pfam" id="PF13517">
    <property type="entry name" value="FG-GAP_3"/>
    <property type="match status" value="11"/>
</dbReference>
<dbReference type="InterPro" id="IPR018511">
    <property type="entry name" value="Hemolysin-typ_Ca-bd_CS"/>
</dbReference>
<proteinExistence type="predicted"/>
<dbReference type="SUPFAM" id="SSF69318">
    <property type="entry name" value="Integrin alpha N-terminal domain"/>
    <property type="match status" value="5"/>
</dbReference>
<evidence type="ECO:0000313" key="4">
    <source>
        <dbReference type="Proteomes" id="UP000051870"/>
    </source>
</evidence>
<evidence type="ECO:0000313" key="3">
    <source>
        <dbReference type="EMBL" id="CUJ90852.1"/>
    </source>
</evidence>
<protein>
    <submittedName>
        <fullName evidence="3">Cyclolysin</fullName>
    </submittedName>
</protein>